<accession>A0A1H8UKZ3</accession>
<dbReference type="OrthoDB" id="275145at2157"/>
<gene>
    <name evidence="1" type="ORF">SAMN05216388_102832</name>
</gene>
<keyword evidence="2" id="KW-1185">Reference proteome</keyword>
<protein>
    <recommendedName>
        <fullName evidence="3">DUF4868 domain-containing protein</fullName>
    </recommendedName>
</protein>
<dbReference type="RefSeq" id="WP_092663543.1">
    <property type="nucleotide sequence ID" value="NZ_FOCX01000028.1"/>
</dbReference>
<dbReference type="Pfam" id="PF16162">
    <property type="entry name" value="KwaB"/>
    <property type="match status" value="1"/>
</dbReference>
<sequence length="323" mass="37284">MSGKLNAAEKLKEAREFAEGRTEAEFLLVRKQGDSPEVGKLQLGHLVQQEIAKTVSDALTEQINNLRDGRTRARPLDVANTISEESVIQCVRIENLPDSELFEILNSRDNDGTTTYSEDPEPNFQLIRISEPDGKVLIGVQNYSNAKLVDTTNELTLWYQNEEYERFQGDLLVIRPNLNAICYDGWVFIITPKSFESMFDMREEYRKRAEEAIEAFEDAGITFADRETTTAWMLSHINMLRGMYEIYDNDIHEEATPDKIEAMIQKYNLDTRFSLDYARRDGQIELGVDEYQHTWKLIKLLAAKYAEDDIMGEQWEIDSGQRL</sequence>
<dbReference type="Proteomes" id="UP000198775">
    <property type="component" value="Unassembled WGS sequence"/>
</dbReference>
<reference evidence="2" key="1">
    <citation type="submission" date="2016-10" db="EMBL/GenBank/DDBJ databases">
        <authorList>
            <person name="Varghese N."/>
            <person name="Submissions S."/>
        </authorList>
    </citation>
    <scope>NUCLEOTIDE SEQUENCE [LARGE SCALE GENOMIC DNA]</scope>
    <source>
        <strain evidence="2">IBRC-M 10043</strain>
    </source>
</reference>
<evidence type="ECO:0000313" key="2">
    <source>
        <dbReference type="Proteomes" id="UP000198775"/>
    </source>
</evidence>
<evidence type="ECO:0008006" key="3">
    <source>
        <dbReference type="Google" id="ProtNLM"/>
    </source>
</evidence>
<dbReference type="AlphaFoldDB" id="A0A1H8UKZ3"/>
<evidence type="ECO:0000313" key="1">
    <source>
        <dbReference type="EMBL" id="SEP03687.1"/>
    </source>
</evidence>
<dbReference type="EMBL" id="FOCX01000028">
    <property type="protein sequence ID" value="SEP03687.1"/>
    <property type="molecule type" value="Genomic_DNA"/>
</dbReference>
<organism evidence="1 2">
    <name type="scientific">Halorientalis persicus</name>
    <dbReference type="NCBI Taxonomy" id="1367881"/>
    <lineage>
        <taxon>Archaea</taxon>
        <taxon>Methanobacteriati</taxon>
        <taxon>Methanobacteriota</taxon>
        <taxon>Stenosarchaea group</taxon>
        <taxon>Halobacteria</taxon>
        <taxon>Halobacteriales</taxon>
        <taxon>Haloarculaceae</taxon>
        <taxon>Halorientalis</taxon>
    </lineage>
</organism>
<name>A0A1H8UKZ3_9EURY</name>
<proteinExistence type="predicted"/>
<dbReference type="InterPro" id="IPR032359">
    <property type="entry name" value="KwaB-like"/>
</dbReference>